<protein>
    <submittedName>
        <fullName evidence="2">Glycosyl transferase family 1</fullName>
    </submittedName>
</protein>
<dbReference type="PANTHER" id="PTHR12526:SF600">
    <property type="entry name" value="GLYCOSYL TRANSFERASE GROUP 1"/>
    <property type="match status" value="1"/>
</dbReference>
<reference evidence="2" key="1">
    <citation type="submission" date="2016-09" db="EMBL/GenBank/DDBJ databases">
        <title>Draft genome of thermotolerant cyanobacterium Desertifilum sp. strain IPPAS B-1220.</title>
        <authorList>
            <person name="Sinetova M.A."/>
            <person name="Bolakhan K."/>
            <person name="Zayadan B.K."/>
            <person name="Mironov K.S."/>
            <person name="Ustinova V."/>
            <person name="Kupriyanova E.V."/>
            <person name="Sidorov R.A."/>
            <person name="Skrypnik A.N."/>
            <person name="Gogoleva N.E."/>
            <person name="Gogolev Y.V."/>
            <person name="Los D.A."/>
        </authorList>
    </citation>
    <scope>NUCLEOTIDE SEQUENCE [LARGE SCALE GENOMIC DNA]</scope>
    <source>
        <strain evidence="2">IPPAS B-1220</strain>
    </source>
</reference>
<accession>A0A1E5QEH0</accession>
<proteinExistence type="predicted"/>
<dbReference type="Pfam" id="PF13692">
    <property type="entry name" value="Glyco_trans_1_4"/>
    <property type="match status" value="1"/>
</dbReference>
<dbReference type="SUPFAM" id="SSF53756">
    <property type="entry name" value="UDP-Glycosyltransferase/glycogen phosphorylase"/>
    <property type="match status" value="1"/>
</dbReference>
<evidence type="ECO:0000313" key="2">
    <source>
        <dbReference type="EMBL" id="OEJ73048.1"/>
    </source>
</evidence>
<dbReference type="InterPro" id="IPR028098">
    <property type="entry name" value="Glyco_trans_4-like_N"/>
</dbReference>
<dbReference type="Pfam" id="PF13439">
    <property type="entry name" value="Glyco_transf_4"/>
    <property type="match status" value="1"/>
</dbReference>
<dbReference type="CDD" id="cd03801">
    <property type="entry name" value="GT4_PimA-like"/>
    <property type="match status" value="1"/>
</dbReference>
<dbReference type="STRING" id="1781255.BH720_21065"/>
<evidence type="ECO:0000259" key="1">
    <source>
        <dbReference type="Pfam" id="PF13439"/>
    </source>
</evidence>
<dbReference type="OrthoDB" id="9807209at2"/>
<gene>
    <name evidence="2" type="ORF">BH720_21065</name>
</gene>
<feature type="domain" description="Glycosyltransferase subfamily 4-like N-terminal" evidence="1">
    <location>
        <begin position="17"/>
        <end position="222"/>
    </location>
</feature>
<dbReference type="AlphaFoldDB" id="A0A1E5QEH0"/>
<dbReference type="EMBL" id="MJGC01000099">
    <property type="protein sequence ID" value="OEJ73048.1"/>
    <property type="molecule type" value="Genomic_DNA"/>
</dbReference>
<comment type="caution">
    <text evidence="2">The sequence shown here is derived from an EMBL/GenBank/DDBJ whole genome shotgun (WGS) entry which is preliminary data.</text>
</comment>
<sequence length="409" mass="46089">MNILMLSSTFPYPPSRGGTEIRTFNLMKYLHQRHQVTLVTQRHADVTDSEVEELRSWVSELAIFALPEQPKSQGGLSGVWDKVGRFTESAIKATPPNVLYRYSPEIQAWVDGKIAANAFNAVTCEHSVNEIYIRPEFRSSVRTVVNIHSSVYGWTRNHLEMGASPNPMRDRLYLSLMLERYEKRYSDKFTTLVVTTEDDRRQFLRFNPEADVQVIANGVDLQLFPYRSNDPGGHSLAFVGAMDASHNIDAARFFSLEVLPQLQQRYPDATFTIVGARPTPEVLELADCPGVSVTGKVESPATYLHASTVCVVPLRAGYGIKNKTLEAMACGTPVVGSDRALEGLEVDGADIPVRALRANRIEDYVVTISRLFEDTALRKRLSRNGRQYIEEEYTWERAGMRYEQVLSEC</sequence>
<organism evidence="2">
    <name type="scientific">Desertifilum tharense IPPAS B-1220</name>
    <dbReference type="NCBI Taxonomy" id="1781255"/>
    <lineage>
        <taxon>Bacteria</taxon>
        <taxon>Bacillati</taxon>
        <taxon>Cyanobacteriota</taxon>
        <taxon>Cyanophyceae</taxon>
        <taxon>Desertifilales</taxon>
        <taxon>Desertifilaceae</taxon>
        <taxon>Desertifilum</taxon>
    </lineage>
</organism>
<name>A0A1E5QEH0_9CYAN</name>
<dbReference type="Gene3D" id="3.40.50.2000">
    <property type="entry name" value="Glycogen Phosphorylase B"/>
    <property type="match status" value="2"/>
</dbReference>
<keyword evidence="2" id="KW-0808">Transferase</keyword>
<dbReference type="PANTHER" id="PTHR12526">
    <property type="entry name" value="GLYCOSYLTRANSFERASE"/>
    <property type="match status" value="1"/>
</dbReference>
<dbReference type="RefSeq" id="WP_069969190.1">
    <property type="nucleotide sequence ID" value="NZ_CM124774.1"/>
</dbReference>
<dbReference type="GO" id="GO:0016757">
    <property type="term" value="F:glycosyltransferase activity"/>
    <property type="evidence" value="ECO:0007669"/>
    <property type="project" value="TreeGrafter"/>
</dbReference>